<gene>
    <name evidence="1" type="ORF">SK128_025980</name>
</gene>
<protein>
    <submittedName>
        <fullName evidence="1">Uncharacterized protein</fullName>
    </submittedName>
</protein>
<evidence type="ECO:0000313" key="2">
    <source>
        <dbReference type="Proteomes" id="UP001381693"/>
    </source>
</evidence>
<keyword evidence="2" id="KW-1185">Reference proteome</keyword>
<dbReference type="EMBL" id="JAXCGZ010006110">
    <property type="protein sequence ID" value="KAK7080130.1"/>
    <property type="molecule type" value="Genomic_DNA"/>
</dbReference>
<accession>A0AAN8X936</accession>
<reference evidence="1 2" key="1">
    <citation type="submission" date="2023-11" db="EMBL/GenBank/DDBJ databases">
        <title>Halocaridina rubra genome assembly.</title>
        <authorList>
            <person name="Smith C."/>
        </authorList>
    </citation>
    <scope>NUCLEOTIDE SEQUENCE [LARGE SCALE GENOMIC DNA]</scope>
    <source>
        <strain evidence="1">EP-1</strain>
        <tissue evidence="1">Whole</tissue>
    </source>
</reference>
<feature type="non-terminal residue" evidence="1">
    <location>
        <position position="103"/>
    </location>
</feature>
<dbReference type="AlphaFoldDB" id="A0AAN8X936"/>
<evidence type="ECO:0000313" key="1">
    <source>
        <dbReference type="EMBL" id="KAK7080130.1"/>
    </source>
</evidence>
<comment type="caution">
    <text evidence="1">The sequence shown here is derived from an EMBL/GenBank/DDBJ whole genome shotgun (WGS) entry which is preliminary data.</text>
</comment>
<organism evidence="1 2">
    <name type="scientific">Halocaridina rubra</name>
    <name type="common">Hawaiian red shrimp</name>
    <dbReference type="NCBI Taxonomy" id="373956"/>
    <lineage>
        <taxon>Eukaryota</taxon>
        <taxon>Metazoa</taxon>
        <taxon>Ecdysozoa</taxon>
        <taxon>Arthropoda</taxon>
        <taxon>Crustacea</taxon>
        <taxon>Multicrustacea</taxon>
        <taxon>Malacostraca</taxon>
        <taxon>Eumalacostraca</taxon>
        <taxon>Eucarida</taxon>
        <taxon>Decapoda</taxon>
        <taxon>Pleocyemata</taxon>
        <taxon>Caridea</taxon>
        <taxon>Atyoidea</taxon>
        <taxon>Atyidae</taxon>
        <taxon>Halocaridina</taxon>
    </lineage>
</organism>
<proteinExistence type="predicted"/>
<sequence length="103" mass="11228">MPLVGGIIGRILEDRCDFTNAPGYWVVRWHCFATGGTFSSGVGEKQDHLPVPLYLLPTCEQGMREGGTLSLLSSHPHAEVPSIGDFNVHCTEWLHSSYTDIGG</sequence>
<name>A0AAN8X936_HALRR</name>
<dbReference type="Proteomes" id="UP001381693">
    <property type="component" value="Unassembled WGS sequence"/>
</dbReference>